<dbReference type="InterPro" id="IPR022479">
    <property type="entry name" value="PqqD_bac"/>
</dbReference>
<keyword evidence="5" id="KW-1185">Reference proteome</keyword>
<dbReference type="EMBL" id="JAPIUZ010000001">
    <property type="protein sequence ID" value="MCX2562785.1"/>
    <property type="molecule type" value="Genomic_DNA"/>
</dbReference>
<protein>
    <submittedName>
        <fullName evidence="4">Pyrroloquinoline quinone biosynthesis peptide chaperone PqqD</fullName>
    </submittedName>
</protein>
<comment type="pathway">
    <text evidence="1">Cofactor biosynthesis; pyrroloquinoline quinone biosynthesis.</text>
</comment>
<dbReference type="NCBIfam" id="TIGR03859">
    <property type="entry name" value="PQQ_PqqD"/>
    <property type="match status" value="1"/>
</dbReference>
<comment type="caution">
    <text evidence="4">The sequence shown here is derived from an EMBL/GenBank/DDBJ whole genome shotgun (WGS) entry which is preliminary data.</text>
</comment>
<evidence type="ECO:0000313" key="4">
    <source>
        <dbReference type="EMBL" id="MCX2562785.1"/>
    </source>
</evidence>
<dbReference type="Pfam" id="PF05402">
    <property type="entry name" value="PqqD"/>
    <property type="match status" value="1"/>
</dbReference>
<proteinExistence type="predicted"/>
<keyword evidence="3" id="KW-0884">PQQ biosynthesis</keyword>
<dbReference type="InterPro" id="IPR008792">
    <property type="entry name" value="PQQD"/>
</dbReference>
<dbReference type="Proteomes" id="UP001301152">
    <property type="component" value="Unassembled WGS sequence"/>
</dbReference>
<reference evidence="4 5" key="1">
    <citation type="submission" date="2022-11" db="EMBL/GenBank/DDBJ databases">
        <title>Genome sequencing of Acetobacter type strain.</title>
        <authorList>
            <person name="Heo J."/>
            <person name="Lee D."/>
            <person name="Han B.-H."/>
            <person name="Hong S.-B."/>
            <person name="Kwon S.-W."/>
        </authorList>
    </citation>
    <scope>NUCLEOTIDE SEQUENCE [LARGE SCALE GENOMIC DNA]</scope>
    <source>
        <strain evidence="4 5">KACC 21253</strain>
    </source>
</reference>
<evidence type="ECO:0000256" key="1">
    <source>
        <dbReference type="ARBA" id="ARBA00004886"/>
    </source>
</evidence>
<dbReference type="Gene3D" id="1.10.10.1150">
    <property type="entry name" value="Coenzyme PQQ synthesis protein D (PqqD)"/>
    <property type="match status" value="1"/>
</dbReference>
<dbReference type="RefSeq" id="WP_086635146.1">
    <property type="nucleotide sequence ID" value="NZ_JAERKY010000002.1"/>
</dbReference>
<evidence type="ECO:0000256" key="3">
    <source>
        <dbReference type="ARBA" id="ARBA00022905"/>
    </source>
</evidence>
<sequence length="97" mass="11054">MTQADGTFSASTVLRFARGTRLQFDRVRERWFIQAPERVFLVDNIAAEILQLADGERSLGDISTILHEKFTAPYDVILADVLRMTRDLAEKQVLQTV</sequence>
<evidence type="ECO:0000313" key="5">
    <source>
        <dbReference type="Proteomes" id="UP001301152"/>
    </source>
</evidence>
<comment type="subunit">
    <text evidence="2">Monomer. Interacts with PqqE.</text>
</comment>
<name>A0ABT3QBZ0_9PROT</name>
<organism evidence="4 5">
    <name type="scientific">Acetobacter thailandicus</name>
    <dbReference type="NCBI Taxonomy" id="1502842"/>
    <lineage>
        <taxon>Bacteria</taxon>
        <taxon>Pseudomonadati</taxon>
        <taxon>Pseudomonadota</taxon>
        <taxon>Alphaproteobacteria</taxon>
        <taxon>Acetobacterales</taxon>
        <taxon>Acetobacteraceae</taxon>
        <taxon>Acetobacter</taxon>
    </lineage>
</organism>
<gene>
    <name evidence="4" type="primary">pqqD</name>
    <name evidence="4" type="ORF">OQ497_02215</name>
</gene>
<evidence type="ECO:0000256" key="2">
    <source>
        <dbReference type="ARBA" id="ARBA00011741"/>
    </source>
</evidence>
<accession>A0ABT3QBZ0</accession>
<dbReference type="InterPro" id="IPR041881">
    <property type="entry name" value="PqqD_sf"/>
</dbReference>